<evidence type="ECO:0000313" key="3">
    <source>
        <dbReference type="Proteomes" id="UP000257109"/>
    </source>
</evidence>
<dbReference type="Proteomes" id="UP000257109">
    <property type="component" value="Unassembled WGS sequence"/>
</dbReference>
<keyword evidence="1" id="KW-0472">Membrane</keyword>
<sequence>MALFNLRQGEGKSLHSFMAQFLVISVKIHNLNLVVALHFMFMVLKVGPPPPPETMDDLSTKATRYIQMEEMVEFCDSARAGQSSIEERLTLRVGRFRKARKSKDLPQTPFTIYKQNLGLPRVSGGPVHDKREVTTGDWLKSKGCLRGALGCTLNGHTA</sequence>
<accession>A0A371FJ88</accession>
<evidence type="ECO:0008006" key="4">
    <source>
        <dbReference type="Google" id="ProtNLM"/>
    </source>
</evidence>
<evidence type="ECO:0000313" key="2">
    <source>
        <dbReference type="EMBL" id="RDX78300.1"/>
    </source>
</evidence>
<dbReference type="AlphaFoldDB" id="A0A371FJ88"/>
<reference evidence="2" key="1">
    <citation type="submission" date="2018-05" db="EMBL/GenBank/DDBJ databases">
        <title>Draft genome of Mucuna pruriens seed.</title>
        <authorList>
            <person name="Nnadi N.E."/>
            <person name="Vos R."/>
            <person name="Hasami M.H."/>
            <person name="Devisetty U.K."/>
            <person name="Aguiy J.C."/>
        </authorList>
    </citation>
    <scope>NUCLEOTIDE SEQUENCE [LARGE SCALE GENOMIC DNA]</scope>
    <source>
        <strain evidence="2">JCA_2017</strain>
    </source>
</reference>
<name>A0A371FJ88_MUCPR</name>
<keyword evidence="1" id="KW-1133">Transmembrane helix</keyword>
<organism evidence="2 3">
    <name type="scientific">Mucuna pruriens</name>
    <name type="common">Velvet bean</name>
    <name type="synonym">Dolichos pruriens</name>
    <dbReference type="NCBI Taxonomy" id="157652"/>
    <lineage>
        <taxon>Eukaryota</taxon>
        <taxon>Viridiplantae</taxon>
        <taxon>Streptophyta</taxon>
        <taxon>Embryophyta</taxon>
        <taxon>Tracheophyta</taxon>
        <taxon>Spermatophyta</taxon>
        <taxon>Magnoliopsida</taxon>
        <taxon>eudicotyledons</taxon>
        <taxon>Gunneridae</taxon>
        <taxon>Pentapetalae</taxon>
        <taxon>rosids</taxon>
        <taxon>fabids</taxon>
        <taxon>Fabales</taxon>
        <taxon>Fabaceae</taxon>
        <taxon>Papilionoideae</taxon>
        <taxon>50 kb inversion clade</taxon>
        <taxon>NPAAA clade</taxon>
        <taxon>indigoferoid/millettioid clade</taxon>
        <taxon>Phaseoleae</taxon>
        <taxon>Mucuna</taxon>
    </lineage>
</organism>
<feature type="non-terminal residue" evidence="2">
    <location>
        <position position="1"/>
    </location>
</feature>
<keyword evidence="1" id="KW-0812">Transmembrane</keyword>
<comment type="caution">
    <text evidence="2">The sequence shown here is derived from an EMBL/GenBank/DDBJ whole genome shotgun (WGS) entry which is preliminary data.</text>
</comment>
<protein>
    <recommendedName>
        <fullName evidence="4">Retrotransposon gag domain-containing protein</fullName>
    </recommendedName>
</protein>
<evidence type="ECO:0000256" key="1">
    <source>
        <dbReference type="SAM" id="Phobius"/>
    </source>
</evidence>
<feature type="transmembrane region" description="Helical" evidence="1">
    <location>
        <begin position="21"/>
        <end position="44"/>
    </location>
</feature>
<dbReference type="EMBL" id="QJKJ01008909">
    <property type="protein sequence ID" value="RDX78300.1"/>
    <property type="molecule type" value="Genomic_DNA"/>
</dbReference>
<proteinExistence type="predicted"/>
<gene>
    <name evidence="2" type="ORF">CR513_41439</name>
</gene>
<keyword evidence="3" id="KW-1185">Reference proteome</keyword>